<dbReference type="PANTHER" id="PTHR30111:SF1">
    <property type="entry name" value="33 KDA CHAPERONIN"/>
    <property type="match status" value="1"/>
</dbReference>
<keyword evidence="1 6" id="KW-0963">Cytoplasm</keyword>
<keyword evidence="4 6" id="KW-0143">Chaperone</keyword>
<comment type="caution">
    <text evidence="7">The sequence shown here is derived from an EMBL/GenBank/DDBJ whole genome shotgun (WGS) entry which is preliminary data.</text>
</comment>
<evidence type="ECO:0000313" key="8">
    <source>
        <dbReference type="Proteomes" id="UP001499915"/>
    </source>
</evidence>
<protein>
    <recommendedName>
        <fullName evidence="6">33 kDa chaperonin</fullName>
    </recommendedName>
    <alternativeName>
        <fullName evidence="6">Heat shock protein 33 homolog</fullName>
        <shortName evidence="6">HSP33</shortName>
    </alternativeName>
</protein>
<dbReference type="Gene3D" id="3.90.1280.10">
    <property type="entry name" value="HSP33 redox switch-like"/>
    <property type="match status" value="1"/>
</dbReference>
<dbReference type="EMBL" id="BAAAET010000004">
    <property type="protein sequence ID" value="GAA0699651.1"/>
    <property type="molecule type" value="Genomic_DNA"/>
</dbReference>
<dbReference type="PIRSF" id="PIRSF005261">
    <property type="entry name" value="Heat_shock_Hsp33"/>
    <property type="match status" value="1"/>
</dbReference>
<evidence type="ECO:0000256" key="2">
    <source>
        <dbReference type="ARBA" id="ARBA00022833"/>
    </source>
</evidence>
<name>A0ABN1IAC9_9GAMM</name>
<comment type="subcellular location">
    <subcellularLocation>
        <location evidence="6">Cytoplasm</location>
    </subcellularLocation>
</comment>
<keyword evidence="3 6" id="KW-1015">Disulfide bond</keyword>
<dbReference type="InterPro" id="IPR016154">
    <property type="entry name" value="Heat_shock_Hsp33_C"/>
</dbReference>
<dbReference type="Pfam" id="PF01430">
    <property type="entry name" value="HSP33"/>
    <property type="match status" value="1"/>
</dbReference>
<keyword evidence="2 6" id="KW-0862">Zinc</keyword>
<dbReference type="SUPFAM" id="SSF64397">
    <property type="entry name" value="Hsp33 domain"/>
    <property type="match status" value="1"/>
</dbReference>
<dbReference type="Proteomes" id="UP001499915">
    <property type="component" value="Unassembled WGS sequence"/>
</dbReference>
<comment type="function">
    <text evidence="6">Redox regulated molecular chaperone. Protects both thermally unfolding and oxidatively damaged proteins from irreversible aggregation. Plays an important role in the bacterial defense system toward oxidative stress.</text>
</comment>
<feature type="disulfide bond" description="Redox-active" evidence="6">
    <location>
        <begin position="226"/>
        <end position="228"/>
    </location>
</feature>
<gene>
    <name evidence="6 7" type="primary">hslO</name>
    <name evidence="7" type="ORF">GCM10009104_30590</name>
</gene>
<dbReference type="InterPro" id="IPR023212">
    <property type="entry name" value="Hsp33_helix_hairpin_bin_dom_sf"/>
</dbReference>
<accession>A0ABN1IAC9</accession>
<proteinExistence type="inferred from homology"/>
<reference evidence="7 8" key="1">
    <citation type="journal article" date="2019" name="Int. J. Syst. Evol. Microbiol.">
        <title>The Global Catalogue of Microorganisms (GCM) 10K type strain sequencing project: providing services to taxonomists for standard genome sequencing and annotation.</title>
        <authorList>
            <consortium name="The Broad Institute Genomics Platform"/>
            <consortium name="The Broad Institute Genome Sequencing Center for Infectious Disease"/>
            <person name="Wu L."/>
            <person name="Ma J."/>
        </authorList>
    </citation>
    <scope>NUCLEOTIDE SEQUENCE [LARGE SCALE GENOMIC DNA]</scope>
    <source>
        <strain evidence="7 8">JCM 15134</strain>
    </source>
</reference>
<evidence type="ECO:0000313" key="7">
    <source>
        <dbReference type="EMBL" id="GAA0699651.1"/>
    </source>
</evidence>
<dbReference type="PANTHER" id="PTHR30111">
    <property type="entry name" value="33 KDA CHAPERONIN"/>
    <property type="match status" value="1"/>
</dbReference>
<dbReference type="InterPro" id="IPR000397">
    <property type="entry name" value="Heat_shock_Hsp33"/>
</dbReference>
<dbReference type="Gene3D" id="1.10.287.480">
    <property type="entry name" value="helix hairpin bin"/>
    <property type="match status" value="1"/>
</dbReference>
<comment type="similarity">
    <text evidence="6">Belongs to the HSP33 family.</text>
</comment>
<dbReference type="Gene3D" id="3.55.30.10">
    <property type="entry name" value="Hsp33 domain"/>
    <property type="match status" value="1"/>
</dbReference>
<feature type="disulfide bond" description="Redox-active" evidence="6">
    <location>
        <begin position="260"/>
        <end position="263"/>
    </location>
</feature>
<evidence type="ECO:0000256" key="1">
    <source>
        <dbReference type="ARBA" id="ARBA00022490"/>
    </source>
</evidence>
<organism evidence="7 8">
    <name type="scientific">Marinobacterium maritimum</name>
    <dbReference type="NCBI Taxonomy" id="500162"/>
    <lineage>
        <taxon>Bacteria</taxon>
        <taxon>Pseudomonadati</taxon>
        <taxon>Pseudomonadota</taxon>
        <taxon>Gammaproteobacteria</taxon>
        <taxon>Oceanospirillales</taxon>
        <taxon>Oceanospirillaceae</taxon>
        <taxon>Marinobacterium</taxon>
    </lineage>
</organism>
<sequence>MSNPDQIQRILFDQIDVRGVVAGLDSSYQEVLARHDYPQTLQRLLGEMLAAVSMLSSTLKFEGRLLLQAQGDGAVKLLMAECNHHQDLRAIARYEGAVADDLAFNELLVNGRIALTIEPENGQRYQGVVPLEHPTLAQCLKAYFEQSEQLGTSIQLAADGQRAAGLMLQVLPAEGTGDEDWSRVSMLASTLKDAELLELDNEALLYRLFHEETCRLYEPQSLRFKCDCSRERSAEALKFMTEEELLEILAQQDGSIDVGCQFCNQQYHFDETDIRALFSEPGYLDQDGRMH</sequence>
<comment type="PTM">
    <text evidence="6">Under oxidizing conditions two disulfide bonds are formed involving the reactive cysteines. Under reducing conditions zinc is bound to the reactive cysteines and the protein is inactive.</text>
</comment>
<keyword evidence="8" id="KW-1185">Reference proteome</keyword>
<evidence type="ECO:0000256" key="3">
    <source>
        <dbReference type="ARBA" id="ARBA00023157"/>
    </source>
</evidence>
<dbReference type="NCBIfam" id="NF001033">
    <property type="entry name" value="PRK00114.1"/>
    <property type="match status" value="1"/>
</dbReference>
<dbReference type="RefSeq" id="WP_343807901.1">
    <property type="nucleotide sequence ID" value="NZ_BAAAET010000004.1"/>
</dbReference>
<evidence type="ECO:0000256" key="5">
    <source>
        <dbReference type="ARBA" id="ARBA00023284"/>
    </source>
</evidence>
<keyword evidence="5 6" id="KW-0676">Redox-active center</keyword>
<dbReference type="HAMAP" id="MF_00117">
    <property type="entry name" value="HslO"/>
    <property type="match status" value="1"/>
</dbReference>
<dbReference type="InterPro" id="IPR016153">
    <property type="entry name" value="Heat_shock_Hsp33_N"/>
</dbReference>
<evidence type="ECO:0000256" key="6">
    <source>
        <dbReference type="HAMAP-Rule" id="MF_00117"/>
    </source>
</evidence>
<dbReference type="SUPFAM" id="SSF118352">
    <property type="entry name" value="HSP33 redox switch-like"/>
    <property type="match status" value="1"/>
</dbReference>
<dbReference type="CDD" id="cd00498">
    <property type="entry name" value="Hsp33"/>
    <property type="match status" value="1"/>
</dbReference>
<evidence type="ECO:0000256" key="4">
    <source>
        <dbReference type="ARBA" id="ARBA00023186"/>
    </source>
</evidence>